<dbReference type="SUPFAM" id="SSF46955">
    <property type="entry name" value="Putative DNA-binding domain"/>
    <property type="match status" value="1"/>
</dbReference>
<dbReference type="Proteomes" id="UP000000657">
    <property type="component" value="Chromosome"/>
</dbReference>
<evidence type="ECO:0000259" key="2">
    <source>
        <dbReference type="PROSITE" id="PS50937"/>
    </source>
</evidence>
<dbReference type="PANTHER" id="PTHR30204:SF97">
    <property type="entry name" value="MERR FAMILY REGULATORY PROTEIN"/>
    <property type="match status" value="1"/>
</dbReference>
<dbReference type="InterPro" id="IPR010499">
    <property type="entry name" value="AraC_E-bd"/>
</dbReference>
<sequence>MNIGAFARRGLVSVRMLRHYDAIGLLRPAHVDPVSGYRFYRADQLARLNRIIALKDLGLTLVQVRAILDEQVGVAELRGMLRLRQAELAATIAADTARLARVHARLRAIEGEGHMPTDDVLIKRLTAVRVAELVATAASYAPEDVGPVVSALFDDLVDRLARAGVTPTGPAVAYYTDAAQGAGTISVHAALPVAAGPDSHPDLTFVDLPEVPAAATLVHRGSMDEVAPCGQALAAWIDAHGYQAVGYPRELYLACPPHAPERWVTELQEPILKK</sequence>
<dbReference type="CDD" id="cd01107">
    <property type="entry name" value="HTH_BmrR"/>
    <property type="match status" value="1"/>
</dbReference>
<dbReference type="InterPro" id="IPR047057">
    <property type="entry name" value="MerR_fam"/>
</dbReference>
<dbReference type="Pfam" id="PF13411">
    <property type="entry name" value="MerR_1"/>
    <property type="match status" value="1"/>
</dbReference>
<dbReference type="InterPro" id="IPR000551">
    <property type="entry name" value="MerR-type_HTH_dom"/>
</dbReference>
<dbReference type="Gene3D" id="3.20.80.10">
    <property type="entry name" value="Regulatory factor, effector binding domain"/>
    <property type="match status" value="1"/>
</dbReference>
<dbReference type="GO" id="GO:0003700">
    <property type="term" value="F:DNA-binding transcription factor activity"/>
    <property type="evidence" value="ECO:0007669"/>
    <property type="project" value="InterPro"/>
</dbReference>
<dbReference type="InterPro" id="IPR011256">
    <property type="entry name" value="Reg_factor_effector_dom_sf"/>
</dbReference>
<accession>Q0RJH3</accession>
<organism evidence="3 4">
    <name type="scientific">Frankia alni (strain DSM 45986 / CECT 9034 / ACN14a)</name>
    <dbReference type="NCBI Taxonomy" id="326424"/>
    <lineage>
        <taxon>Bacteria</taxon>
        <taxon>Bacillati</taxon>
        <taxon>Actinomycetota</taxon>
        <taxon>Actinomycetes</taxon>
        <taxon>Frankiales</taxon>
        <taxon>Frankiaceae</taxon>
        <taxon>Frankia</taxon>
    </lineage>
</organism>
<dbReference type="EMBL" id="CT573213">
    <property type="protein sequence ID" value="CAJ62339.1"/>
    <property type="molecule type" value="Genomic_DNA"/>
</dbReference>
<dbReference type="Gene3D" id="1.10.1660.10">
    <property type="match status" value="1"/>
</dbReference>
<dbReference type="HOGENOM" id="CLU_065103_2_2_11"/>
<name>Q0RJH3_FRAAA</name>
<proteinExistence type="predicted"/>
<dbReference type="AlphaFoldDB" id="Q0RJH3"/>
<dbReference type="InterPro" id="IPR029442">
    <property type="entry name" value="GyrI-like"/>
</dbReference>
<keyword evidence="1" id="KW-0238">DNA-binding</keyword>
<dbReference type="eggNOG" id="COG4978">
    <property type="taxonomic scope" value="Bacteria"/>
</dbReference>
<reference evidence="3 4" key="1">
    <citation type="journal article" date="2007" name="Genome Res.">
        <title>Genome characteristics of facultatively symbiotic Frankia sp. strains reflect host range and host plant biogeography.</title>
        <authorList>
            <person name="Normand P."/>
            <person name="Lapierre P."/>
            <person name="Tisa L.S."/>
            <person name="Gogarten J.P."/>
            <person name="Alloisio N."/>
            <person name="Bagnarol E."/>
            <person name="Bassi C.A."/>
            <person name="Berry A.M."/>
            <person name="Bickhart D.M."/>
            <person name="Choisne N."/>
            <person name="Couloux A."/>
            <person name="Cournoyer B."/>
            <person name="Cruveiller S."/>
            <person name="Daubin V."/>
            <person name="Demange N."/>
            <person name="Francino M.P."/>
            <person name="Goltsman E."/>
            <person name="Huang Y."/>
            <person name="Kopp O.R."/>
            <person name="Labarre L."/>
            <person name="Lapidus A."/>
            <person name="Lavire C."/>
            <person name="Marechal J."/>
            <person name="Martinez M."/>
            <person name="Mastronunzio J.E."/>
            <person name="Mullin B.C."/>
            <person name="Niemann J."/>
            <person name="Pujic P."/>
            <person name="Rawnsley T."/>
            <person name="Rouy Z."/>
            <person name="Schenowitz C."/>
            <person name="Sellstedt A."/>
            <person name="Tavares F."/>
            <person name="Tomkins J.P."/>
            <person name="Vallenet D."/>
            <person name="Valverde C."/>
            <person name="Wall L.G."/>
            <person name="Wang Y."/>
            <person name="Medigue C."/>
            <person name="Benson D.R."/>
        </authorList>
    </citation>
    <scope>NUCLEOTIDE SEQUENCE [LARGE SCALE GENOMIC DNA]</scope>
    <source>
        <strain evidence="4">DSM 45986 / CECT 9034 / ACN14a</strain>
    </source>
</reference>
<evidence type="ECO:0000256" key="1">
    <source>
        <dbReference type="ARBA" id="ARBA00023125"/>
    </source>
</evidence>
<dbReference type="SUPFAM" id="SSF55136">
    <property type="entry name" value="Probable bacterial effector-binding domain"/>
    <property type="match status" value="1"/>
</dbReference>
<dbReference type="eggNOG" id="COG0789">
    <property type="taxonomic scope" value="Bacteria"/>
</dbReference>
<dbReference type="STRING" id="326424.FRAAL3696"/>
<evidence type="ECO:0000313" key="4">
    <source>
        <dbReference type="Proteomes" id="UP000000657"/>
    </source>
</evidence>
<protein>
    <submittedName>
        <fullName evidence="3">Transcriptional regulator</fullName>
    </submittedName>
</protein>
<dbReference type="InterPro" id="IPR009061">
    <property type="entry name" value="DNA-bd_dom_put_sf"/>
</dbReference>
<keyword evidence="4" id="KW-1185">Reference proteome</keyword>
<dbReference type="KEGG" id="fal:FRAAL3696"/>
<dbReference type="SMART" id="SM00422">
    <property type="entry name" value="HTH_MERR"/>
    <property type="match status" value="1"/>
</dbReference>
<dbReference type="PROSITE" id="PS50937">
    <property type="entry name" value="HTH_MERR_2"/>
    <property type="match status" value="1"/>
</dbReference>
<evidence type="ECO:0000313" key="3">
    <source>
        <dbReference type="EMBL" id="CAJ62339.1"/>
    </source>
</evidence>
<dbReference type="Pfam" id="PF06445">
    <property type="entry name" value="GyrI-like"/>
    <property type="match status" value="1"/>
</dbReference>
<feature type="domain" description="HTH merR-type" evidence="2">
    <location>
        <begin position="1"/>
        <end position="70"/>
    </location>
</feature>
<dbReference type="PANTHER" id="PTHR30204">
    <property type="entry name" value="REDOX-CYCLING DRUG-SENSING TRANSCRIPTIONAL ACTIVATOR SOXR"/>
    <property type="match status" value="1"/>
</dbReference>
<dbReference type="GO" id="GO:0003677">
    <property type="term" value="F:DNA binding"/>
    <property type="evidence" value="ECO:0007669"/>
    <property type="project" value="UniProtKB-KW"/>
</dbReference>
<gene>
    <name evidence="3" type="ordered locus">FRAAL3696</name>
</gene>
<dbReference type="SMART" id="SM00871">
    <property type="entry name" value="AraC_E_bind"/>
    <property type="match status" value="1"/>
</dbReference>